<keyword evidence="1" id="KW-0812">Transmembrane</keyword>
<feature type="domain" description="Protein FecR C-terminal" evidence="3">
    <location>
        <begin position="241"/>
        <end position="308"/>
    </location>
</feature>
<dbReference type="PANTHER" id="PTHR30273:SF2">
    <property type="entry name" value="PROTEIN FECR"/>
    <property type="match status" value="1"/>
</dbReference>
<organism evidence="4 5">
    <name type="scientific">Sphingobacterium puteale</name>
    <dbReference type="NCBI Taxonomy" id="2420510"/>
    <lineage>
        <taxon>Bacteria</taxon>
        <taxon>Pseudomonadati</taxon>
        <taxon>Bacteroidota</taxon>
        <taxon>Sphingobacteriia</taxon>
        <taxon>Sphingobacteriales</taxon>
        <taxon>Sphingobacteriaceae</taxon>
        <taxon>Sphingobacterium</taxon>
    </lineage>
</organism>
<dbReference type="InterPro" id="IPR006860">
    <property type="entry name" value="FecR"/>
</dbReference>
<accession>A0A420VSK6</accession>
<dbReference type="Pfam" id="PF04773">
    <property type="entry name" value="FecR"/>
    <property type="match status" value="1"/>
</dbReference>
<evidence type="ECO:0000313" key="5">
    <source>
        <dbReference type="Proteomes" id="UP000282423"/>
    </source>
</evidence>
<dbReference type="PIRSF" id="PIRSF018266">
    <property type="entry name" value="FecR"/>
    <property type="match status" value="1"/>
</dbReference>
<dbReference type="RefSeq" id="WP_121126633.1">
    <property type="nucleotide sequence ID" value="NZ_RBWS01000022.1"/>
</dbReference>
<dbReference type="AlphaFoldDB" id="A0A420VSK6"/>
<dbReference type="OrthoDB" id="1523735at2"/>
<dbReference type="Gene3D" id="2.60.120.1440">
    <property type="match status" value="1"/>
</dbReference>
<dbReference type="GO" id="GO:0016989">
    <property type="term" value="F:sigma factor antagonist activity"/>
    <property type="evidence" value="ECO:0007669"/>
    <property type="project" value="TreeGrafter"/>
</dbReference>
<dbReference type="EMBL" id="RBWS01000022">
    <property type="protein sequence ID" value="RKO69199.1"/>
    <property type="molecule type" value="Genomic_DNA"/>
</dbReference>
<keyword evidence="5" id="KW-1185">Reference proteome</keyword>
<protein>
    <submittedName>
        <fullName evidence="4">DUF4974 domain-containing protein</fullName>
    </submittedName>
</protein>
<evidence type="ECO:0000259" key="3">
    <source>
        <dbReference type="Pfam" id="PF16344"/>
    </source>
</evidence>
<dbReference type="InterPro" id="IPR012373">
    <property type="entry name" value="Ferrdict_sens_TM"/>
</dbReference>
<reference evidence="4 5" key="1">
    <citation type="submission" date="2018-10" db="EMBL/GenBank/DDBJ databases">
        <title>Sphingobacterium sp. M05W1-28.</title>
        <authorList>
            <person name="Cai H."/>
        </authorList>
    </citation>
    <scope>NUCLEOTIDE SEQUENCE [LARGE SCALE GENOMIC DNA]</scope>
    <source>
        <strain evidence="4 5">M05W1-28</strain>
    </source>
</reference>
<evidence type="ECO:0000313" key="4">
    <source>
        <dbReference type="EMBL" id="RKO69199.1"/>
    </source>
</evidence>
<dbReference type="Proteomes" id="UP000282423">
    <property type="component" value="Unassembled WGS sequence"/>
</dbReference>
<gene>
    <name evidence="4" type="ORF">D7322_23495</name>
</gene>
<feature type="transmembrane region" description="Helical" evidence="1">
    <location>
        <begin position="66"/>
        <end position="85"/>
    </location>
</feature>
<sequence>MEDLDFYKTLICRYLSGAASRSEVALFFRLLESGELDPLIEDQLRYDLRQELSTIRKRNKERRIRWQIGIAASILLCVTSLWFFLPHNETPKAERTNLVSTTKNVALGQIDSVLLSDGTKVWLNAGSKIEYPEKFDGGERKVKISGEAFFDVTHNAQVPFVIETEQKQVKVYGTSFNVKSYKDEKFTVAVKNGKVGVKEVNSDKEWLLMKNDLITYSEKSKAILLRNQNLETILAWKQGDIVFDGKSLAEILPAIQRKYNIKIKLSHPDIGKLQMIGRYKNTSLSTLLEAMKFSLNIGYEKKGELVLITTQDR</sequence>
<evidence type="ECO:0000259" key="2">
    <source>
        <dbReference type="Pfam" id="PF04773"/>
    </source>
</evidence>
<comment type="caution">
    <text evidence="4">The sequence shown here is derived from an EMBL/GenBank/DDBJ whole genome shotgun (WGS) entry which is preliminary data.</text>
</comment>
<name>A0A420VSK6_9SPHI</name>
<feature type="domain" description="FecR protein" evidence="2">
    <location>
        <begin position="107"/>
        <end position="195"/>
    </location>
</feature>
<keyword evidence="1" id="KW-1133">Transmembrane helix</keyword>
<dbReference type="InterPro" id="IPR032508">
    <property type="entry name" value="FecR_C"/>
</dbReference>
<keyword evidence="1" id="KW-0472">Membrane</keyword>
<dbReference type="Pfam" id="PF16344">
    <property type="entry name" value="FecR_C"/>
    <property type="match status" value="1"/>
</dbReference>
<dbReference type="Gene3D" id="3.55.50.30">
    <property type="match status" value="1"/>
</dbReference>
<dbReference type="PANTHER" id="PTHR30273">
    <property type="entry name" value="PERIPLASMIC SIGNAL SENSOR AND SIGMA FACTOR ACTIVATOR FECR-RELATED"/>
    <property type="match status" value="1"/>
</dbReference>
<evidence type="ECO:0000256" key="1">
    <source>
        <dbReference type="SAM" id="Phobius"/>
    </source>
</evidence>
<proteinExistence type="predicted"/>